<dbReference type="AlphaFoldDB" id="A0A516KGP3"/>
<protein>
    <submittedName>
        <fullName evidence="5">Bifunctional enoyl-CoA hydratase/phosphate acetyltransferase</fullName>
    </submittedName>
</protein>
<sequence>MQKLATLVERVKERKNRIVSVAQADEKEVLLAVKSALEENLCFFHLFGDKARILHLAKDIELDVGSLSITNTISVEESAREAVQLVRNGGAHVLMKGNLPSALLLKAVLNKEFGIRGGNVLSHAALFEVPNYSKLIMLSDAAMNIAPSLEEKAAITKNSVFIANKIGITRPKVAVLAAVEYVNPNMQATLDAAQLVELGRKGEIPNCKIEGPLAFDLAVSKKAAEIKGISSSVAGDVDIMIAPTIEVGNTLYKSFIYFANAKTAAIIVGAKAPIVLTSRSDTFENKVFSLSLALMSSTID</sequence>
<dbReference type="PANTHER" id="PTHR43356:SF2">
    <property type="entry name" value="PHOSPHATE ACETYLTRANSFERASE"/>
    <property type="match status" value="1"/>
</dbReference>
<dbReference type="OrthoDB" id="9774179at2"/>
<evidence type="ECO:0000256" key="3">
    <source>
        <dbReference type="ARBA" id="ARBA00023315"/>
    </source>
</evidence>
<evidence type="ECO:0000256" key="1">
    <source>
        <dbReference type="ARBA" id="ARBA00005656"/>
    </source>
</evidence>
<reference evidence="5 6" key="1">
    <citation type="submission" date="2019-07" db="EMBL/GenBank/DDBJ databases">
        <authorList>
            <person name="Li J."/>
        </authorList>
    </citation>
    <scope>NUCLEOTIDE SEQUENCE [LARGE SCALE GENOMIC DNA]</scope>
    <source>
        <strain evidence="5 6">TKL69</strain>
    </source>
</reference>
<keyword evidence="3" id="KW-0012">Acyltransferase</keyword>
<dbReference type="RefSeq" id="WP_143894228.1">
    <property type="nucleotide sequence ID" value="NZ_CP041666.1"/>
</dbReference>
<accession>A0A516KGP3</accession>
<dbReference type="InterPro" id="IPR050500">
    <property type="entry name" value="Phos_Acetyltrans/Butyryltrans"/>
</dbReference>
<dbReference type="Pfam" id="PF01515">
    <property type="entry name" value="PTA_PTB"/>
    <property type="match status" value="1"/>
</dbReference>
<evidence type="ECO:0000256" key="2">
    <source>
        <dbReference type="ARBA" id="ARBA00022679"/>
    </source>
</evidence>
<dbReference type="Gene3D" id="3.40.718.10">
    <property type="entry name" value="Isopropylmalate Dehydrogenase"/>
    <property type="match status" value="1"/>
</dbReference>
<dbReference type="NCBIfam" id="NF006045">
    <property type="entry name" value="PRK08190.1"/>
    <property type="match status" value="1"/>
</dbReference>
<dbReference type="GO" id="GO:0016746">
    <property type="term" value="F:acyltransferase activity"/>
    <property type="evidence" value="ECO:0007669"/>
    <property type="project" value="UniProtKB-KW"/>
</dbReference>
<dbReference type="PIRSF" id="PIRSF000428">
    <property type="entry name" value="P_Ac_trans"/>
    <property type="match status" value="1"/>
</dbReference>
<dbReference type="InterPro" id="IPR012147">
    <property type="entry name" value="P_Ac_Bu_trans"/>
</dbReference>
<organism evidence="5 6">
    <name type="scientific">Radiobacillus deserti</name>
    <dbReference type="NCBI Taxonomy" id="2594883"/>
    <lineage>
        <taxon>Bacteria</taxon>
        <taxon>Bacillati</taxon>
        <taxon>Bacillota</taxon>
        <taxon>Bacilli</taxon>
        <taxon>Bacillales</taxon>
        <taxon>Bacillaceae</taxon>
        <taxon>Radiobacillus</taxon>
    </lineage>
</organism>
<dbReference type="SUPFAM" id="SSF53659">
    <property type="entry name" value="Isocitrate/Isopropylmalate dehydrogenase-like"/>
    <property type="match status" value="1"/>
</dbReference>
<evidence type="ECO:0000313" key="5">
    <source>
        <dbReference type="EMBL" id="QDP40549.1"/>
    </source>
</evidence>
<keyword evidence="2 5" id="KW-0808">Transferase</keyword>
<evidence type="ECO:0000259" key="4">
    <source>
        <dbReference type="Pfam" id="PF01515"/>
    </source>
</evidence>
<comment type="similarity">
    <text evidence="1">Belongs to the phosphate acetyltransferase and butyryltransferase family.</text>
</comment>
<dbReference type="InterPro" id="IPR002505">
    <property type="entry name" value="PTA_PTB"/>
</dbReference>
<dbReference type="KEGG" id="aqt:FN924_10330"/>
<dbReference type="PANTHER" id="PTHR43356">
    <property type="entry name" value="PHOSPHATE ACETYLTRANSFERASE"/>
    <property type="match status" value="1"/>
</dbReference>
<feature type="domain" description="Phosphate acetyl/butaryl transferase" evidence="4">
    <location>
        <begin position="77"/>
        <end position="291"/>
    </location>
</feature>
<evidence type="ECO:0000313" key="6">
    <source>
        <dbReference type="Proteomes" id="UP000315215"/>
    </source>
</evidence>
<proteinExistence type="inferred from homology"/>
<gene>
    <name evidence="5" type="ORF">FN924_10330</name>
</gene>
<name>A0A516KGP3_9BACI</name>
<dbReference type="Proteomes" id="UP000315215">
    <property type="component" value="Chromosome"/>
</dbReference>
<keyword evidence="6" id="KW-1185">Reference proteome</keyword>
<dbReference type="EMBL" id="CP041666">
    <property type="protein sequence ID" value="QDP40549.1"/>
    <property type="molecule type" value="Genomic_DNA"/>
</dbReference>